<dbReference type="PROSITE" id="PS50011">
    <property type="entry name" value="PROTEIN_KINASE_DOM"/>
    <property type="match status" value="1"/>
</dbReference>
<gene>
    <name evidence="2" type="ORF">D9756_000153</name>
</gene>
<proteinExistence type="predicted"/>
<dbReference type="InterPro" id="IPR011009">
    <property type="entry name" value="Kinase-like_dom_sf"/>
</dbReference>
<accession>A0A8H5GEN6</accession>
<name>A0A8H5GEN6_9AGAR</name>
<evidence type="ECO:0000259" key="1">
    <source>
        <dbReference type="PROSITE" id="PS50011"/>
    </source>
</evidence>
<dbReference type="EMBL" id="JAACJO010000001">
    <property type="protein sequence ID" value="KAF5363522.1"/>
    <property type="molecule type" value="Genomic_DNA"/>
</dbReference>
<sequence>MVTGTVWCLLVDHKNDPIGTPFVIEVVVGKSIAVLKEKVKEMTLITPPVHELIVWRCTDRTIDFGGDELRNHVREAFSHGKVKRLHERQTMASLRLEEEETLLVQMPAPNIPGGTRESDPGTKKRGFEAEDIVAKRQRFREAQESDIKAARAALPPSSAAALPAYQNAQEKRPVLNGRPHHNSGLPVGLFHPVFNSFHAAIRSPEPFYADAKTYSLLRALFKAFAGIYDTKEKRIAAIDKHLRDLLGSQFIVVEGAGVKSDGVISQNCGATIAYLAIREIKNEIGTASTDPYNQGSLAYRKYWAGEPQDAIRRNSHCPSIILAIAGPWLCVLGGVYLQKAVIQPLTDYVWLGGDNFSEDRLLFASRLFAALKSAVSTLKLYYDDLAPRLLNPISQDDISDAFPFITEYESKKFAYLSRLTPDYPNKLLFKAKLDDEHRIVVVKFVLKYHAEAHRILADHQLAPALHYAGTEAPVVSMYGGRYMIVMDFVEGEPAVGSLLEHQFEKVKQAIQLLHSHNLVFGDLRSPNILTTGKKVMIIDFDWCGKAGETRYPASLNTADELGWPEGVEPDSVMLKEHDLVMLEKLRSRFYHARRHSYTWR</sequence>
<feature type="domain" description="Protein kinase" evidence="1">
    <location>
        <begin position="345"/>
        <end position="600"/>
    </location>
</feature>
<dbReference type="InterPro" id="IPR000719">
    <property type="entry name" value="Prot_kinase_dom"/>
</dbReference>
<dbReference type="Gene3D" id="1.10.510.10">
    <property type="entry name" value="Transferase(Phosphotransferase) domain 1"/>
    <property type="match status" value="1"/>
</dbReference>
<organism evidence="2 3">
    <name type="scientific">Leucocoprinus leucothites</name>
    <dbReference type="NCBI Taxonomy" id="201217"/>
    <lineage>
        <taxon>Eukaryota</taxon>
        <taxon>Fungi</taxon>
        <taxon>Dikarya</taxon>
        <taxon>Basidiomycota</taxon>
        <taxon>Agaricomycotina</taxon>
        <taxon>Agaricomycetes</taxon>
        <taxon>Agaricomycetidae</taxon>
        <taxon>Agaricales</taxon>
        <taxon>Agaricineae</taxon>
        <taxon>Agaricaceae</taxon>
        <taxon>Leucocoprinus</taxon>
    </lineage>
</organism>
<comment type="caution">
    <text evidence="2">The sequence shown here is derived from an EMBL/GenBank/DDBJ whole genome shotgun (WGS) entry which is preliminary data.</text>
</comment>
<dbReference type="SUPFAM" id="SSF56112">
    <property type="entry name" value="Protein kinase-like (PK-like)"/>
    <property type="match status" value="1"/>
</dbReference>
<dbReference type="OrthoDB" id="4062651at2759"/>
<dbReference type="AlphaFoldDB" id="A0A8H5GEN6"/>
<evidence type="ECO:0000313" key="3">
    <source>
        <dbReference type="Proteomes" id="UP000559027"/>
    </source>
</evidence>
<dbReference type="GO" id="GO:0004672">
    <property type="term" value="F:protein kinase activity"/>
    <property type="evidence" value="ECO:0007669"/>
    <property type="project" value="InterPro"/>
</dbReference>
<reference evidence="2 3" key="1">
    <citation type="journal article" date="2020" name="ISME J.">
        <title>Uncovering the hidden diversity of litter-decomposition mechanisms in mushroom-forming fungi.</title>
        <authorList>
            <person name="Floudas D."/>
            <person name="Bentzer J."/>
            <person name="Ahren D."/>
            <person name="Johansson T."/>
            <person name="Persson P."/>
            <person name="Tunlid A."/>
        </authorList>
    </citation>
    <scope>NUCLEOTIDE SEQUENCE [LARGE SCALE GENOMIC DNA]</scope>
    <source>
        <strain evidence="2 3">CBS 146.42</strain>
    </source>
</reference>
<dbReference type="Proteomes" id="UP000559027">
    <property type="component" value="Unassembled WGS sequence"/>
</dbReference>
<protein>
    <recommendedName>
        <fullName evidence="1">Protein kinase domain-containing protein</fullName>
    </recommendedName>
</protein>
<evidence type="ECO:0000313" key="2">
    <source>
        <dbReference type="EMBL" id="KAF5363522.1"/>
    </source>
</evidence>
<dbReference type="GO" id="GO:0005524">
    <property type="term" value="F:ATP binding"/>
    <property type="evidence" value="ECO:0007669"/>
    <property type="project" value="InterPro"/>
</dbReference>
<keyword evidence="3" id="KW-1185">Reference proteome</keyword>